<dbReference type="InterPro" id="IPR025715">
    <property type="entry name" value="FoP_C"/>
</dbReference>
<organism evidence="5 6">
    <name type="scientific">Cytospora mali</name>
    <name type="common">Apple Valsa canker fungus</name>
    <name type="synonym">Valsa mali</name>
    <dbReference type="NCBI Taxonomy" id="578113"/>
    <lineage>
        <taxon>Eukaryota</taxon>
        <taxon>Fungi</taxon>
        <taxon>Dikarya</taxon>
        <taxon>Ascomycota</taxon>
        <taxon>Pezizomycotina</taxon>
        <taxon>Sordariomycetes</taxon>
        <taxon>Sordariomycetidae</taxon>
        <taxon>Diaporthales</taxon>
        <taxon>Cytosporaceae</taxon>
        <taxon>Cytospora</taxon>
    </lineage>
</organism>
<dbReference type="PROSITE" id="PS50102">
    <property type="entry name" value="RRM"/>
    <property type="match status" value="1"/>
</dbReference>
<dbReference type="PANTHER" id="PTHR19965">
    <property type="entry name" value="RNA AND EXPORT FACTOR BINDING PROTEIN"/>
    <property type="match status" value="1"/>
</dbReference>
<reference evidence="6" key="1">
    <citation type="submission" date="2014-12" db="EMBL/GenBank/DDBJ databases">
        <title>Genome Sequence of Valsa Canker Pathogens Uncovers a Specific Adaption of Colonization on Woody Bark.</title>
        <authorList>
            <person name="Yin Z."/>
            <person name="Liu H."/>
            <person name="Gao X."/>
            <person name="Li Z."/>
            <person name="Song N."/>
            <person name="Ke X."/>
            <person name="Dai Q."/>
            <person name="Wu Y."/>
            <person name="Sun Y."/>
            <person name="Xu J.-R."/>
            <person name="Kang Z.K."/>
            <person name="Wang L."/>
            <person name="Huang L."/>
        </authorList>
    </citation>
    <scope>NUCLEOTIDE SEQUENCE [LARGE SCALE GENOMIC DNA]</scope>
    <source>
        <strain evidence="6">SXYL134</strain>
    </source>
</reference>
<feature type="compositionally biased region" description="Basic residues" evidence="3">
    <location>
        <begin position="190"/>
        <end position="205"/>
    </location>
</feature>
<dbReference type="SUPFAM" id="SSF54928">
    <property type="entry name" value="RNA-binding domain, RBD"/>
    <property type="match status" value="1"/>
</dbReference>
<feature type="domain" description="RRM" evidence="4">
    <location>
        <begin position="68"/>
        <end position="146"/>
    </location>
</feature>
<evidence type="ECO:0000313" key="6">
    <source>
        <dbReference type="Proteomes" id="UP000078576"/>
    </source>
</evidence>
<dbReference type="AlphaFoldDB" id="A0A194V3U8"/>
<dbReference type="InterPro" id="IPR012677">
    <property type="entry name" value="Nucleotide-bd_a/b_plait_sf"/>
</dbReference>
<dbReference type="Pfam" id="PF00076">
    <property type="entry name" value="RRM_1"/>
    <property type="match status" value="1"/>
</dbReference>
<dbReference type="GO" id="GO:0005634">
    <property type="term" value="C:nucleus"/>
    <property type="evidence" value="ECO:0007669"/>
    <property type="project" value="TreeGrafter"/>
</dbReference>
<evidence type="ECO:0000256" key="2">
    <source>
        <dbReference type="PROSITE-ProRule" id="PRU00176"/>
    </source>
</evidence>
<feature type="region of interest" description="Disordered" evidence="3">
    <location>
        <begin position="1"/>
        <end position="68"/>
    </location>
</feature>
<evidence type="ECO:0000259" key="4">
    <source>
        <dbReference type="PROSITE" id="PS50102"/>
    </source>
</evidence>
<sequence>MSGKLDQSLDEILSTQRKSADGRRRSTRKTARPVAKAPVGGVHKNTKPARGNAAKPAPARGAKSTGESKIIVSNLPKDVSESQIKEYFQSAVGGVKKADIVYGPGGVSRGIANVVFFQSDGARKAYQKLNGLLIDNRPIKVEVVVTGELVPEPPSLSQRVTQPKAQPKSAAADKSSGKGAKAVSAAKGASTKKGRGRPKSARPTKKTADELDAEMADYFDAAKAAEANGAPAAAPTNGDAPMEDEIM</sequence>
<dbReference type="SMART" id="SM01218">
    <property type="entry name" value="FoP_duplication"/>
    <property type="match status" value="1"/>
</dbReference>
<keyword evidence="6" id="KW-1185">Reference proteome</keyword>
<evidence type="ECO:0000256" key="1">
    <source>
        <dbReference type="ARBA" id="ARBA00022884"/>
    </source>
</evidence>
<keyword evidence="1 2" id="KW-0694">RNA-binding</keyword>
<dbReference type="OrthoDB" id="346839at2759"/>
<gene>
    <name evidence="5" type="ORF">VP1G_05906</name>
</gene>
<dbReference type="InterPro" id="IPR035979">
    <property type="entry name" value="RBD_domain_sf"/>
</dbReference>
<dbReference type="GO" id="GO:0003729">
    <property type="term" value="F:mRNA binding"/>
    <property type="evidence" value="ECO:0007669"/>
    <property type="project" value="TreeGrafter"/>
</dbReference>
<feature type="region of interest" description="Disordered" evidence="3">
    <location>
        <begin position="227"/>
        <end position="247"/>
    </location>
</feature>
<dbReference type="InterPro" id="IPR000504">
    <property type="entry name" value="RRM_dom"/>
</dbReference>
<protein>
    <submittedName>
        <fullName evidence="5">mRNA export protein mlo3</fullName>
    </submittedName>
</protein>
<proteinExistence type="predicted"/>
<feature type="compositionally biased region" description="Low complexity" evidence="3">
    <location>
        <begin position="168"/>
        <end position="189"/>
    </location>
</feature>
<dbReference type="PANTHER" id="PTHR19965:SF35">
    <property type="entry name" value="RNA ANNEALING PROTEIN YRA1"/>
    <property type="match status" value="1"/>
</dbReference>
<accession>A0A194V3U8</accession>
<feature type="compositionally biased region" description="Polar residues" evidence="3">
    <location>
        <begin position="155"/>
        <end position="164"/>
    </location>
</feature>
<feature type="compositionally biased region" description="Low complexity" evidence="3">
    <location>
        <begin position="227"/>
        <end position="240"/>
    </location>
</feature>
<dbReference type="STRING" id="694573.A0A194V3U8"/>
<dbReference type="SMART" id="SM00360">
    <property type="entry name" value="RRM"/>
    <property type="match status" value="1"/>
</dbReference>
<evidence type="ECO:0000313" key="5">
    <source>
        <dbReference type="EMBL" id="KUI58602.1"/>
    </source>
</evidence>
<feature type="region of interest" description="Disordered" evidence="3">
    <location>
        <begin position="152"/>
        <end position="213"/>
    </location>
</feature>
<evidence type="ECO:0000256" key="3">
    <source>
        <dbReference type="SAM" id="MobiDB-lite"/>
    </source>
</evidence>
<dbReference type="Proteomes" id="UP000078576">
    <property type="component" value="Unassembled WGS sequence"/>
</dbReference>
<dbReference type="EMBL" id="KN714716">
    <property type="protein sequence ID" value="KUI58602.1"/>
    <property type="molecule type" value="Genomic_DNA"/>
</dbReference>
<dbReference type="Gene3D" id="3.30.70.330">
    <property type="match status" value="1"/>
</dbReference>
<dbReference type="InterPro" id="IPR051229">
    <property type="entry name" value="ALYREF_mRNA_export"/>
</dbReference>
<name>A0A194V3U8_CYTMA</name>